<gene>
    <name evidence="3" type="ORF">FJQ55_05625</name>
</gene>
<dbReference type="SUPFAM" id="SSF53067">
    <property type="entry name" value="Actin-like ATPase domain"/>
    <property type="match status" value="2"/>
</dbReference>
<protein>
    <submittedName>
        <fullName evidence="3">ROK family transcriptional regulator</fullName>
    </submittedName>
</protein>
<name>A0A504U7A9_9HYPH</name>
<feature type="domain" description="HTH marR-type" evidence="2">
    <location>
        <begin position="39"/>
        <end position="86"/>
    </location>
</feature>
<organism evidence="3 4">
    <name type="scientific">Rhizobium glycinendophyticum</name>
    <dbReference type="NCBI Taxonomy" id="2589807"/>
    <lineage>
        <taxon>Bacteria</taxon>
        <taxon>Pseudomonadati</taxon>
        <taxon>Pseudomonadota</taxon>
        <taxon>Alphaproteobacteria</taxon>
        <taxon>Hyphomicrobiales</taxon>
        <taxon>Rhizobiaceae</taxon>
        <taxon>Rhizobium/Agrobacterium group</taxon>
        <taxon>Rhizobium</taxon>
    </lineage>
</organism>
<evidence type="ECO:0000259" key="2">
    <source>
        <dbReference type="Pfam" id="PF01047"/>
    </source>
</evidence>
<feature type="region of interest" description="Disordered" evidence="1">
    <location>
        <begin position="1"/>
        <end position="31"/>
    </location>
</feature>
<dbReference type="PANTHER" id="PTHR18964:SF173">
    <property type="entry name" value="GLUCOKINASE"/>
    <property type="match status" value="1"/>
</dbReference>
<dbReference type="Gene3D" id="3.30.420.40">
    <property type="match status" value="2"/>
</dbReference>
<dbReference type="SUPFAM" id="SSF46785">
    <property type="entry name" value="Winged helix' DNA-binding domain"/>
    <property type="match status" value="1"/>
</dbReference>
<keyword evidence="4" id="KW-1185">Reference proteome</keyword>
<dbReference type="InterPro" id="IPR036388">
    <property type="entry name" value="WH-like_DNA-bd_sf"/>
</dbReference>
<dbReference type="OrthoDB" id="9810372at2"/>
<evidence type="ECO:0000256" key="1">
    <source>
        <dbReference type="SAM" id="MobiDB-lite"/>
    </source>
</evidence>
<dbReference type="Proteomes" id="UP000316429">
    <property type="component" value="Unassembled WGS sequence"/>
</dbReference>
<accession>A0A504U7A9</accession>
<dbReference type="Pfam" id="PF01047">
    <property type="entry name" value="MarR"/>
    <property type="match status" value="1"/>
</dbReference>
<dbReference type="EMBL" id="VFYP01000001">
    <property type="protein sequence ID" value="TPP10339.1"/>
    <property type="molecule type" value="Genomic_DNA"/>
</dbReference>
<dbReference type="Pfam" id="PF00480">
    <property type="entry name" value="ROK"/>
    <property type="match status" value="1"/>
</dbReference>
<dbReference type="InterPro" id="IPR036390">
    <property type="entry name" value="WH_DNA-bd_sf"/>
</dbReference>
<dbReference type="InterPro" id="IPR000835">
    <property type="entry name" value="HTH_MarR-typ"/>
</dbReference>
<dbReference type="GO" id="GO:0003700">
    <property type="term" value="F:DNA-binding transcription factor activity"/>
    <property type="evidence" value="ECO:0007669"/>
    <property type="project" value="InterPro"/>
</dbReference>
<dbReference type="InterPro" id="IPR000600">
    <property type="entry name" value="ROK"/>
</dbReference>
<reference evidence="3 4" key="1">
    <citation type="submission" date="2019-06" db="EMBL/GenBank/DDBJ databases">
        <title>Rhizobium sp. CL12 isolated from roots of soybean.</title>
        <authorList>
            <person name="Wang C."/>
        </authorList>
    </citation>
    <scope>NUCLEOTIDE SEQUENCE [LARGE SCALE GENOMIC DNA]</scope>
    <source>
        <strain evidence="3 4">CL12</strain>
    </source>
</reference>
<dbReference type="Gene3D" id="1.10.10.10">
    <property type="entry name" value="Winged helix-like DNA-binding domain superfamily/Winged helix DNA-binding domain"/>
    <property type="match status" value="1"/>
</dbReference>
<evidence type="ECO:0000313" key="3">
    <source>
        <dbReference type="EMBL" id="TPP10339.1"/>
    </source>
</evidence>
<proteinExistence type="predicted"/>
<dbReference type="InterPro" id="IPR043129">
    <property type="entry name" value="ATPase_NBD"/>
</dbReference>
<sequence length="424" mass="46210">MLWEEHAVDQTKPGTVPMKDGQRPSPRASTEAVRQQNSGLVLQVLRREGPLAHTDLSTATGLSSATVSAITAELEKQTLIERRELPTAGHRGRPRVLFARRRAAAHVIAVRISSHAVQYSLADYRGTMIDRFEEARDQGTQSPSAFLAAFRAALERLVSRSRLAITDIASISISSKGLADREGAKLLWSPIFGYEALDFEAALSDFGTARIHLFNESLLVTHALVLRLEKSRQQPVQSLATLSLGHSIGLGVALRDHQGHLEVRAPNFGHMLHSDDGKRCRCGAYGCIEASAGFYGILRTAFEVPPDTIPASFVPLSEMEKIASRARQGHRASEYAFRQAGLALGQGLSRMLSLAEETMPIAITGPGTRFMDLLTRGLDEGLAQSQHVRVRGAPDILIITEEETLVFEGHVDRSLSEIDMVLGG</sequence>
<evidence type="ECO:0000313" key="4">
    <source>
        <dbReference type="Proteomes" id="UP000316429"/>
    </source>
</evidence>
<comment type="caution">
    <text evidence="3">The sequence shown here is derived from an EMBL/GenBank/DDBJ whole genome shotgun (WGS) entry which is preliminary data.</text>
</comment>
<dbReference type="PANTHER" id="PTHR18964">
    <property type="entry name" value="ROK (REPRESSOR, ORF, KINASE) FAMILY"/>
    <property type="match status" value="1"/>
</dbReference>
<dbReference type="AlphaFoldDB" id="A0A504U7A9"/>